<feature type="region of interest" description="Disordered" evidence="5">
    <location>
        <begin position="578"/>
        <end position="599"/>
    </location>
</feature>
<feature type="region of interest" description="Disordered" evidence="5">
    <location>
        <begin position="1"/>
        <end position="167"/>
    </location>
</feature>
<keyword evidence="4" id="KW-0539">Nucleus</keyword>
<evidence type="ECO:0000313" key="7">
    <source>
        <dbReference type="Proteomes" id="UP000078559"/>
    </source>
</evidence>
<dbReference type="OrthoDB" id="5836119at2759"/>
<sequence>MAPEGPARGARGGATRGRGYRPRRGGSARGGRGGAAAAASNDAPEADMSDAAATAPAPPTETQTRPDTGATDTPSNPQPDPTAGASTTRPAAARPTPARAGASGAAKFLPRAVRRSQLDREAIAQKESQKQEDKVAQDARLRRGGRGRGGGGGRRARGGAPGGYQDRIIRGGAGGFASMIEATSSRGSSSGFGRLYDYGSAGGSGGGGGGGGGGSWAGGGVKSEGGPSGFSSESSRPTGRRMNTDKIVEYVVIEDEEQQVKSKEGTPVLLPKGMQRNDPKEPDQPEIATTAEVEAADRGEAIVTISSGGSEDDEDVFFNDADVEMRDDERQWPGVKPESRVKVEGEEVNEIDTLTMKKASKKAEQKAKKLQKKYKDPEDQLAAETLTFQRRLFGVESDGESDTEAQEARTPRKPAIIDGNLYMFQFPPVLPPLHVVERTQKPLVKDEPNDDMVMLNAPDHKNDKPVDLTAADDFSTIKQEEGAAAAAAAASTNQPGEQQPSGYLGKLIIRRSGKMQIDYGGMLFDCESGIPVEFLRTAVLTEMDDEKKPDGYAGTAYGMGQIAGKFVSVPKWSDEEEWVVDPSELPPNGVGAAGGVTER</sequence>
<feature type="compositionally biased region" description="Basic and acidic residues" evidence="5">
    <location>
        <begin position="116"/>
        <end position="141"/>
    </location>
</feature>
<dbReference type="Proteomes" id="UP000078559">
    <property type="component" value="Chromosome 7"/>
</dbReference>
<keyword evidence="7" id="KW-1185">Reference proteome</keyword>
<dbReference type="AlphaFoldDB" id="A0A194W4X5"/>
<organism evidence="6 7">
    <name type="scientific">Cytospora mali</name>
    <name type="common">Apple Valsa canker fungus</name>
    <name type="synonym">Valsa mali</name>
    <dbReference type="NCBI Taxonomy" id="578113"/>
    <lineage>
        <taxon>Eukaryota</taxon>
        <taxon>Fungi</taxon>
        <taxon>Dikarya</taxon>
        <taxon>Ascomycota</taxon>
        <taxon>Pezizomycotina</taxon>
        <taxon>Sordariomycetes</taxon>
        <taxon>Sordariomycetidae</taxon>
        <taxon>Diaporthales</taxon>
        <taxon>Cytosporaceae</taxon>
        <taxon>Cytospora</taxon>
    </lineage>
</organism>
<feature type="region of interest" description="Disordered" evidence="5">
    <location>
        <begin position="394"/>
        <end position="413"/>
    </location>
</feature>
<keyword evidence="2" id="KW-0240">DNA-directed RNA polymerase</keyword>
<evidence type="ECO:0000256" key="2">
    <source>
        <dbReference type="ARBA" id="ARBA00022478"/>
    </source>
</evidence>
<evidence type="ECO:0008006" key="8">
    <source>
        <dbReference type="Google" id="ProtNLM"/>
    </source>
</evidence>
<feature type="region of interest" description="Disordered" evidence="5">
    <location>
        <begin position="199"/>
        <end position="243"/>
    </location>
</feature>
<feature type="region of interest" description="Disordered" evidence="5">
    <location>
        <begin position="257"/>
        <end position="285"/>
    </location>
</feature>
<feature type="compositionally biased region" description="Low complexity" evidence="5">
    <location>
        <begin position="81"/>
        <end position="106"/>
    </location>
</feature>
<gene>
    <name evidence="6" type="ORF">VM1G_07131</name>
</gene>
<dbReference type="Pfam" id="PF05132">
    <property type="entry name" value="RNA_pol_Rpc4"/>
    <property type="match status" value="1"/>
</dbReference>
<dbReference type="PANTHER" id="PTHR13408">
    <property type="entry name" value="DNA-DIRECTED RNA POLYMERASE III"/>
    <property type="match status" value="1"/>
</dbReference>
<evidence type="ECO:0000313" key="6">
    <source>
        <dbReference type="EMBL" id="KUI71576.1"/>
    </source>
</evidence>
<accession>A0A194W4X5</accession>
<keyword evidence="3" id="KW-0804">Transcription</keyword>
<evidence type="ECO:0000256" key="3">
    <source>
        <dbReference type="ARBA" id="ARBA00023163"/>
    </source>
</evidence>
<feature type="compositionally biased region" description="Polar residues" evidence="5">
    <location>
        <begin position="63"/>
        <end position="75"/>
    </location>
</feature>
<evidence type="ECO:0000256" key="1">
    <source>
        <dbReference type="ARBA" id="ARBA00004123"/>
    </source>
</evidence>
<dbReference type="InterPro" id="IPR007811">
    <property type="entry name" value="RPC4"/>
</dbReference>
<reference evidence="6" key="1">
    <citation type="submission" date="2014-12" db="EMBL/GenBank/DDBJ databases">
        <title>Genome Sequence of Valsa Canker Pathogens Uncovers a Specific Adaption of Colonization on Woody Bark.</title>
        <authorList>
            <person name="Yin Z."/>
            <person name="Liu H."/>
            <person name="Gao X."/>
            <person name="Li Z."/>
            <person name="Song N."/>
            <person name="Ke X."/>
            <person name="Dai Q."/>
            <person name="Wu Y."/>
            <person name="Sun Y."/>
            <person name="Xu J.-R."/>
            <person name="Kang Z.K."/>
            <person name="Wang L."/>
            <person name="Huang L."/>
        </authorList>
    </citation>
    <scope>NUCLEOTIDE SEQUENCE [LARGE SCALE GENOMIC DNA]</scope>
    <source>
        <strain evidence="6">03-8</strain>
    </source>
</reference>
<dbReference type="GO" id="GO:0003677">
    <property type="term" value="F:DNA binding"/>
    <property type="evidence" value="ECO:0007669"/>
    <property type="project" value="InterPro"/>
</dbReference>
<dbReference type="GO" id="GO:0042797">
    <property type="term" value="P:tRNA transcription by RNA polymerase III"/>
    <property type="evidence" value="ECO:0007669"/>
    <property type="project" value="TreeGrafter"/>
</dbReference>
<protein>
    <recommendedName>
        <fullName evidence="8">DNA-directed RNA polymerase III subunit rpc4</fullName>
    </recommendedName>
</protein>
<dbReference type="GO" id="GO:0005666">
    <property type="term" value="C:RNA polymerase III complex"/>
    <property type="evidence" value="ECO:0007669"/>
    <property type="project" value="InterPro"/>
</dbReference>
<evidence type="ECO:0000256" key="4">
    <source>
        <dbReference type="ARBA" id="ARBA00023242"/>
    </source>
</evidence>
<name>A0A194W4X5_CYTMA</name>
<dbReference type="EMBL" id="CM003104">
    <property type="protein sequence ID" value="KUI71576.1"/>
    <property type="molecule type" value="Genomic_DNA"/>
</dbReference>
<comment type="subcellular location">
    <subcellularLocation>
        <location evidence="1">Nucleus</location>
    </subcellularLocation>
</comment>
<feature type="compositionally biased region" description="Gly residues" evidence="5">
    <location>
        <begin position="200"/>
        <end position="228"/>
    </location>
</feature>
<dbReference type="PANTHER" id="PTHR13408:SF0">
    <property type="entry name" value="DNA-DIRECTED RNA POLYMERASE III SUBUNIT RPC4"/>
    <property type="match status" value="1"/>
</dbReference>
<evidence type="ECO:0000256" key="5">
    <source>
        <dbReference type="SAM" id="MobiDB-lite"/>
    </source>
</evidence>
<proteinExistence type="predicted"/>